<keyword evidence="5" id="KW-0560">Oxidoreductase</keyword>
<dbReference type="InterPro" id="IPR005123">
    <property type="entry name" value="Oxoglu/Fe-dep_dioxygenase_dom"/>
</dbReference>
<evidence type="ECO:0000256" key="5">
    <source>
        <dbReference type="ARBA" id="ARBA00023002"/>
    </source>
</evidence>
<dbReference type="EMBL" id="NXII01000001">
    <property type="protein sequence ID" value="RXI43224.1"/>
    <property type="molecule type" value="Genomic_DNA"/>
</dbReference>
<dbReference type="Proteomes" id="UP000290378">
    <property type="component" value="Unassembled WGS sequence"/>
</dbReference>
<dbReference type="GO" id="GO:0031418">
    <property type="term" value="F:L-ascorbic acid binding"/>
    <property type="evidence" value="ECO:0007669"/>
    <property type="project" value="UniProtKB-KW"/>
</dbReference>
<proteinExistence type="predicted"/>
<dbReference type="GO" id="GO:0016705">
    <property type="term" value="F:oxidoreductase activity, acting on paired donors, with incorporation or reduction of molecular oxygen"/>
    <property type="evidence" value="ECO:0007669"/>
    <property type="project" value="InterPro"/>
</dbReference>
<evidence type="ECO:0000256" key="2">
    <source>
        <dbReference type="ARBA" id="ARBA00022723"/>
    </source>
</evidence>
<comment type="caution">
    <text evidence="8">The sequence shown here is derived from an EMBL/GenBank/DDBJ whole genome shotgun (WGS) entry which is preliminary data.</text>
</comment>
<feature type="domain" description="Fe2OG dioxygenase" evidence="7">
    <location>
        <begin position="115"/>
        <end position="233"/>
    </location>
</feature>
<accession>A0A6M8NLE6</accession>
<dbReference type="InterPro" id="IPR044862">
    <property type="entry name" value="Pro_4_hyd_alph_FE2OG_OXY"/>
</dbReference>
<comment type="cofactor">
    <cofactor evidence="1">
        <name>L-ascorbate</name>
        <dbReference type="ChEBI" id="CHEBI:38290"/>
    </cofactor>
</comment>
<dbReference type="GO" id="GO:0005506">
    <property type="term" value="F:iron ion binding"/>
    <property type="evidence" value="ECO:0007669"/>
    <property type="project" value="InterPro"/>
</dbReference>
<reference evidence="8 9" key="1">
    <citation type="submission" date="2017-09" db="EMBL/GenBank/DDBJ databases">
        <title>Genomics of the genus Arcobacter.</title>
        <authorList>
            <person name="Perez-Cataluna A."/>
            <person name="Figueras M.J."/>
            <person name="Salas-Masso N."/>
        </authorList>
    </citation>
    <scope>NUCLEOTIDE SEQUENCE [LARGE SCALE GENOMIC DNA]</scope>
    <source>
        <strain evidence="8 9">CECT 7834</strain>
    </source>
</reference>
<keyword evidence="4" id="KW-0223">Dioxygenase</keyword>
<keyword evidence="6" id="KW-0408">Iron</keyword>
<dbReference type="Gene3D" id="2.60.120.620">
    <property type="entry name" value="q2cbj1_9rhob like domain"/>
    <property type="match status" value="1"/>
</dbReference>
<dbReference type="InterPro" id="IPR006620">
    <property type="entry name" value="Pro_4_hyd_alph"/>
</dbReference>
<evidence type="ECO:0000256" key="1">
    <source>
        <dbReference type="ARBA" id="ARBA00001961"/>
    </source>
</evidence>
<dbReference type="AlphaFoldDB" id="A0A6M8NLE6"/>
<sequence length="236" mass="27564">MTQISNKIFCSDFLISFDIETKLLTNPYYDYPFLIIENFLDENECYEINKKVKEDDDYQKAQIKIKEIITTAQINEEIRKTNIYSLSEKYLEIYTKRFLTFQAKIEDYFKLALTTSTQIQVLEYIKDSFYAMHSDDSSMIYKSNKLIGFLPVAKQRKISTVLFTTSSNKIASDDSFIGGELLFNFLFDKDGNEIKITPKAGMMIVFLSNPYFTHEVLKVISGRRISLVQWHNAIIN</sequence>
<evidence type="ECO:0000256" key="4">
    <source>
        <dbReference type="ARBA" id="ARBA00022964"/>
    </source>
</evidence>
<dbReference type="GO" id="GO:0051213">
    <property type="term" value="F:dioxygenase activity"/>
    <property type="evidence" value="ECO:0007669"/>
    <property type="project" value="UniProtKB-KW"/>
</dbReference>
<evidence type="ECO:0000256" key="3">
    <source>
        <dbReference type="ARBA" id="ARBA00022896"/>
    </source>
</evidence>
<protein>
    <recommendedName>
        <fullName evidence="7">Fe2OG dioxygenase domain-containing protein</fullName>
    </recommendedName>
</protein>
<keyword evidence="2" id="KW-0479">Metal-binding</keyword>
<organism evidence="8 9">
    <name type="scientific">Arcobacter cloacae</name>
    <dbReference type="NCBI Taxonomy" id="1054034"/>
    <lineage>
        <taxon>Bacteria</taxon>
        <taxon>Pseudomonadati</taxon>
        <taxon>Campylobacterota</taxon>
        <taxon>Epsilonproteobacteria</taxon>
        <taxon>Campylobacterales</taxon>
        <taxon>Arcobacteraceae</taxon>
        <taxon>Arcobacter</taxon>
    </lineage>
</organism>
<evidence type="ECO:0000256" key="6">
    <source>
        <dbReference type="ARBA" id="ARBA00023004"/>
    </source>
</evidence>
<keyword evidence="3" id="KW-0847">Vitamin C</keyword>
<evidence type="ECO:0000313" key="8">
    <source>
        <dbReference type="EMBL" id="RXI43224.1"/>
    </source>
</evidence>
<evidence type="ECO:0000259" key="7">
    <source>
        <dbReference type="PROSITE" id="PS51471"/>
    </source>
</evidence>
<name>A0A6M8NLE6_9BACT</name>
<dbReference type="Pfam" id="PF13640">
    <property type="entry name" value="2OG-FeII_Oxy_3"/>
    <property type="match status" value="1"/>
</dbReference>
<gene>
    <name evidence="8" type="ORF">CP963_01250</name>
</gene>
<dbReference type="RefSeq" id="WP_129012497.1">
    <property type="nucleotide sequence ID" value="NZ_CBCSEI010000002.1"/>
</dbReference>
<evidence type="ECO:0000313" key="9">
    <source>
        <dbReference type="Proteomes" id="UP000290378"/>
    </source>
</evidence>
<dbReference type="PROSITE" id="PS51471">
    <property type="entry name" value="FE2OG_OXY"/>
    <property type="match status" value="1"/>
</dbReference>
<dbReference type="SMART" id="SM00702">
    <property type="entry name" value="P4Hc"/>
    <property type="match status" value="1"/>
</dbReference>
<keyword evidence="9" id="KW-1185">Reference proteome</keyword>